<dbReference type="InterPro" id="IPR024728">
    <property type="entry name" value="PolY_HhH_motif"/>
</dbReference>
<comment type="caution">
    <text evidence="3">The sequence shown here is derived from an EMBL/GenBank/DDBJ whole genome shotgun (WGS) entry which is preliminary data.</text>
</comment>
<dbReference type="SUPFAM" id="SSF56672">
    <property type="entry name" value="DNA/RNA polymerases"/>
    <property type="match status" value="1"/>
</dbReference>
<evidence type="ECO:0000256" key="1">
    <source>
        <dbReference type="ARBA" id="ARBA00010945"/>
    </source>
</evidence>
<accession>A0A1F6N908</accession>
<dbReference type="InterPro" id="IPR043502">
    <property type="entry name" value="DNA/RNA_pol_sf"/>
</dbReference>
<dbReference type="Pfam" id="PF11799">
    <property type="entry name" value="IMS_C"/>
    <property type="match status" value="1"/>
</dbReference>
<dbReference type="GO" id="GO:0003887">
    <property type="term" value="F:DNA-directed DNA polymerase activity"/>
    <property type="evidence" value="ECO:0007669"/>
    <property type="project" value="InterPro"/>
</dbReference>
<feature type="domain" description="UmuC" evidence="2">
    <location>
        <begin position="10"/>
        <end position="189"/>
    </location>
</feature>
<dbReference type="CDD" id="cd03586">
    <property type="entry name" value="PolY_Pol_IV_kappa"/>
    <property type="match status" value="1"/>
</dbReference>
<dbReference type="PANTHER" id="PTHR11076:SF34">
    <property type="entry name" value="PROTEIN UMUC"/>
    <property type="match status" value="1"/>
</dbReference>
<evidence type="ECO:0000313" key="3">
    <source>
        <dbReference type="EMBL" id="OGH80374.1"/>
    </source>
</evidence>
<comment type="similarity">
    <text evidence="1">Belongs to the DNA polymerase type-Y family.</text>
</comment>
<reference evidence="3 4" key="1">
    <citation type="journal article" date="2016" name="Nat. Commun.">
        <title>Thousands of microbial genomes shed light on interconnected biogeochemical processes in an aquifer system.</title>
        <authorList>
            <person name="Anantharaman K."/>
            <person name="Brown C.T."/>
            <person name="Hug L.A."/>
            <person name="Sharon I."/>
            <person name="Castelle C.J."/>
            <person name="Probst A.J."/>
            <person name="Thomas B.C."/>
            <person name="Singh A."/>
            <person name="Wilkins M.J."/>
            <person name="Karaoz U."/>
            <person name="Brodie E.L."/>
            <person name="Williams K.H."/>
            <person name="Hubbard S.S."/>
            <person name="Banfield J.F."/>
        </authorList>
    </citation>
    <scope>NUCLEOTIDE SEQUENCE [LARGE SCALE GENOMIC DNA]</scope>
</reference>
<dbReference type="Gene3D" id="3.30.70.270">
    <property type="match status" value="1"/>
</dbReference>
<dbReference type="Gene3D" id="1.10.150.20">
    <property type="entry name" value="5' to 3' exonuclease, C-terminal subdomain"/>
    <property type="match status" value="1"/>
</dbReference>
<dbReference type="GO" id="GO:0009432">
    <property type="term" value="P:SOS response"/>
    <property type="evidence" value="ECO:0007669"/>
    <property type="project" value="TreeGrafter"/>
</dbReference>
<dbReference type="GO" id="GO:0005829">
    <property type="term" value="C:cytosol"/>
    <property type="evidence" value="ECO:0007669"/>
    <property type="project" value="TreeGrafter"/>
</dbReference>
<dbReference type="Pfam" id="PF00817">
    <property type="entry name" value="IMS"/>
    <property type="match status" value="1"/>
</dbReference>
<gene>
    <name evidence="3" type="ORF">A3I29_00435</name>
</gene>
<evidence type="ECO:0000259" key="2">
    <source>
        <dbReference type="PROSITE" id="PS50173"/>
    </source>
</evidence>
<dbReference type="InterPro" id="IPR001126">
    <property type="entry name" value="UmuC"/>
</dbReference>
<dbReference type="InterPro" id="IPR043128">
    <property type="entry name" value="Rev_trsase/Diguanyl_cyclase"/>
</dbReference>
<dbReference type="GO" id="GO:0003684">
    <property type="term" value="F:damaged DNA binding"/>
    <property type="evidence" value="ECO:0007669"/>
    <property type="project" value="InterPro"/>
</dbReference>
<proteinExistence type="inferred from homology"/>
<dbReference type="GO" id="GO:0006281">
    <property type="term" value="P:DNA repair"/>
    <property type="evidence" value="ECO:0007669"/>
    <property type="project" value="InterPro"/>
</dbReference>
<dbReference type="EMBL" id="MFQK01000051">
    <property type="protein sequence ID" value="OGH80374.1"/>
    <property type="molecule type" value="Genomic_DNA"/>
</dbReference>
<evidence type="ECO:0000313" key="4">
    <source>
        <dbReference type="Proteomes" id="UP000178726"/>
    </source>
</evidence>
<dbReference type="GO" id="GO:0042276">
    <property type="term" value="P:error-prone translesion synthesis"/>
    <property type="evidence" value="ECO:0007669"/>
    <property type="project" value="TreeGrafter"/>
</dbReference>
<dbReference type="PANTHER" id="PTHR11076">
    <property type="entry name" value="DNA REPAIR POLYMERASE UMUC / TRANSFERASE FAMILY MEMBER"/>
    <property type="match status" value="1"/>
</dbReference>
<dbReference type="Gene3D" id="3.40.1170.60">
    <property type="match status" value="1"/>
</dbReference>
<dbReference type="InterPro" id="IPR017961">
    <property type="entry name" value="DNA_pol_Y-fam_little_finger"/>
</dbReference>
<dbReference type="Pfam" id="PF11798">
    <property type="entry name" value="IMS_HHH"/>
    <property type="match status" value="1"/>
</dbReference>
<sequence>MKPLSFSRAILHIDGDAFFASCEQARDPALRGKPVITGKERGIAASMSYEAKARGVTRAMALWEIKKLCPDAIILPSDYETYSMLSQRLFSIVRRYTHEVEEYGVDECFADITGYDRPFKKNYTEITKHIQETLRQELGFTFSVGLAPNKVLAKLASKWKKPYGLTVVPETGIAPFLENLPVEKIWGIGGQTAARLARYGIQTALQFARAREDWVKQALERPFHDIWQELNGALVMPLFLEEKTFYGSIQKFKTFTPPSKDPNFIFSQLSKNIENACIKLRRYNQATPRAIFILRTQSFNHSVMEMPFARPTNLPPEILSVARAAFQKIFRKNTLYRATGFTTFNLVPNVLQPDLFLASGKIEKLQKMYASSDKIAAKYGKHSLFLGTSWKAHQFGAHLTERGHEPERKNELFLGESKRKRLGIPMLMGEGI</sequence>
<name>A0A1F6N908_9BACT</name>
<protein>
    <recommendedName>
        <fullName evidence="2">UmuC domain-containing protein</fullName>
    </recommendedName>
</protein>
<dbReference type="InterPro" id="IPR022880">
    <property type="entry name" value="DNApol_IV"/>
</dbReference>
<dbReference type="InterPro" id="IPR050116">
    <property type="entry name" value="DNA_polymerase-Y"/>
</dbReference>
<dbReference type="PROSITE" id="PS50173">
    <property type="entry name" value="UMUC"/>
    <property type="match status" value="1"/>
</dbReference>
<organism evidence="3 4">
    <name type="scientific">Candidatus Magasanikbacteria bacterium RIFCSPLOWO2_02_FULL_44_11</name>
    <dbReference type="NCBI Taxonomy" id="1798689"/>
    <lineage>
        <taxon>Bacteria</taxon>
        <taxon>Candidatus Magasanikiibacteriota</taxon>
    </lineage>
</organism>
<dbReference type="Proteomes" id="UP000178726">
    <property type="component" value="Unassembled WGS sequence"/>
</dbReference>
<dbReference type="AlphaFoldDB" id="A0A1F6N908"/>
<dbReference type="STRING" id="1798689.A3I29_00435"/>